<dbReference type="InterPro" id="IPR050194">
    <property type="entry name" value="Glycosyltransferase_grp1"/>
</dbReference>
<dbReference type="Pfam" id="PF00534">
    <property type="entry name" value="Glycos_transf_1"/>
    <property type="match status" value="1"/>
</dbReference>
<evidence type="ECO:0000259" key="3">
    <source>
        <dbReference type="Pfam" id="PF13439"/>
    </source>
</evidence>
<feature type="domain" description="Glycosyltransferase subfamily 4-like N-terminal" evidence="3">
    <location>
        <begin position="17"/>
        <end position="189"/>
    </location>
</feature>
<dbReference type="KEGG" id="fcz:IMF26_10400"/>
<dbReference type="InterPro" id="IPR001296">
    <property type="entry name" value="Glyco_trans_1"/>
</dbReference>
<organism evidence="4">
    <name type="scientific">Candidatus Fermentithermobacillus carboniphilus</name>
    <dbReference type="NCBI Taxonomy" id="3085328"/>
    <lineage>
        <taxon>Bacteria</taxon>
        <taxon>Bacillati</taxon>
        <taxon>Bacillota</taxon>
        <taxon>Candidatus Fermentithermobacillia</taxon>
        <taxon>Candidatus Fermentithermobacillales</taxon>
        <taxon>Candidatus Fermentithermobacillaceae</taxon>
        <taxon>Candidatus Fermentithermobacillus</taxon>
    </lineage>
</organism>
<dbReference type="AlphaFoldDB" id="A0AAT9LBF9"/>
<dbReference type="Pfam" id="PF13439">
    <property type="entry name" value="Glyco_transf_4"/>
    <property type="match status" value="1"/>
</dbReference>
<proteinExistence type="predicted"/>
<accession>A0AAT9LBF9</accession>
<reference evidence="4" key="2">
    <citation type="journal article" date="2023" name="Biology">
        <title>Prokaryotic Life Associated with Coal-Fire Gas Vents Revealed by Metagenomics.</title>
        <authorList>
            <person name="Kadnikov V.V."/>
            <person name="Mardanov A.V."/>
            <person name="Beletsky A.V."/>
            <person name="Karnachuk O.V."/>
            <person name="Ravin N.V."/>
        </authorList>
    </citation>
    <scope>NUCLEOTIDE SEQUENCE</scope>
    <source>
        <strain evidence="4">Bu02</strain>
    </source>
</reference>
<dbReference type="InterPro" id="IPR028098">
    <property type="entry name" value="Glyco_trans_4-like_N"/>
</dbReference>
<protein>
    <submittedName>
        <fullName evidence="4">Glycosyltransferase family 4 protein</fullName>
    </submittedName>
</protein>
<feature type="region of interest" description="Disordered" evidence="1">
    <location>
        <begin position="436"/>
        <end position="455"/>
    </location>
</feature>
<feature type="domain" description="Glycosyl transferase family 1" evidence="2">
    <location>
        <begin position="190"/>
        <end position="356"/>
    </location>
</feature>
<dbReference type="PANTHER" id="PTHR45947:SF3">
    <property type="entry name" value="SULFOQUINOVOSYL TRANSFERASE SQD2"/>
    <property type="match status" value="1"/>
</dbReference>
<evidence type="ECO:0000259" key="2">
    <source>
        <dbReference type="Pfam" id="PF00534"/>
    </source>
</evidence>
<dbReference type="EMBL" id="CP062796">
    <property type="protein sequence ID" value="QUL98410.1"/>
    <property type="molecule type" value="Genomic_DNA"/>
</dbReference>
<evidence type="ECO:0000313" key="4">
    <source>
        <dbReference type="EMBL" id="QUL98410.1"/>
    </source>
</evidence>
<dbReference type="PANTHER" id="PTHR45947">
    <property type="entry name" value="SULFOQUINOVOSYL TRANSFERASE SQD2"/>
    <property type="match status" value="1"/>
</dbReference>
<dbReference type="SUPFAM" id="SSF53756">
    <property type="entry name" value="UDP-Glycosyltransferase/glycogen phosphorylase"/>
    <property type="match status" value="1"/>
</dbReference>
<sequence length="455" mass="50350">MSLKILMLAWEYPPDHVGGLGRHVCHLARAMTGKGARVTVLTRGVPGQPPERDDSGVTVISAQPYGLHPPDFVTWAAEFNVSLLETCNRLFSRGDFDLVHAHDWIVAYAARALKHSWEVPLIATVHATEFGRQKGLHTPMQHHISETEWWLCYEAWKVITCSRYMKDEVLRVFSVPGDKVEVIPNGISDSWFEVARRPDPEPLVIYVGRLVPEKGPHILVEAMSDVLIDFPTARLVLAGSGPMEGDLKKMIYERGLGKVVDMPGHLGDGALKGLYSRSWVACFPSSYEPFGIVALEAMATGVPCVVGDAGGLREIVEDKVTGLVVPPEEAGALARAVKLLLGDRLLGGYLSENAKRIARERFSWPDIAGRTLQVYEEVLNTRELVRLREERPPLVSRKTLFRPPTQDRVFTTRVLRGEEKTEKSVVEEKAAAGSGDFLQEGSAQGAGGDRIFFDR</sequence>
<dbReference type="Gene3D" id="3.40.50.2000">
    <property type="entry name" value="Glycogen Phosphorylase B"/>
    <property type="match status" value="2"/>
</dbReference>
<reference evidence="4" key="1">
    <citation type="submission" date="2020-10" db="EMBL/GenBank/DDBJ databases">
        <authorList>
            <person name="Kadnikov V."/>
            <person name="Beletsky A.V."/>
            <person name="Mardanov A.V."/>
            <person name="Karnachuk O.V."/>
            <person name="Ravin N.V."/>
        </authorList>
    </citation>
    <scope>NUCLEOTIDE SEQUENCE</scope>
    <source>
        <strain evidence="4">Bu02</strain>
    </source>
</reference>
<dbReference type="GO" id="GO:0016757">
    <property type="term" value="F:glycosyltransferase activity"/>
    <property type="evidence" value="ECO:0007669"/>
    <property type="project" value="InterPro"/>
</dbReference>
<evidence type="ECO:0000256" key="1">
    <source>
        <dbReference type="SAM" id="MobiDB-lite"/>
    </source>
</evidence>
<gene>
    <name evidence="4" type="ORF">IMF26_10400</name>
</gene>
<dbReference type="CDD" id="cd03801">
    <property type="entry name" value="GT4_PimA-like"/>
    <property type="match status" value="1"/>
</dbReference>
<name>A0AAT9LBF9_9FIRM</name>